<dbReference type="SMART" id="SM00460">
    <property type="entry name" value="TGc"/>
    <property type="match status" value="1"/>
</dbReference>
<accession>A0A1W1HFK4</accession>
<reference evidence="2 3" key="1">
    <citation type="submission" date="2017-03" db="EMBL/GenBank/DDBJ databases">
        <authorList>
            <person name="Afonso C.L."/>
            <person name="Miller P.J."/>
            <person name="Scott M.A."/>
            <person name="Spackman E."/>
            <person name="Goraichik I."/>
            <person name="Dimitrov K.M."/>
            <person name="Suarez D.L."/>
            <person name="Swayne D.E."/>
        </authorList>
    </citation>
    <scope>NUCLEOTIDE SEQUENCE [LARGE SCALE GENOMIC DNA]</scope>
    <source>
        <strain evidence="2">PRJEB14757</strain>
    </source>
</reference>
<dbReference type="EMBL" id="FWEV01000202">
    <property type="protein sequence ID" value="SLM31188.1"/>
    <property type="molecule type" value="Genomic_DNA"/>
</dbReference>
<dbReference type="PANTHER" id="PTHR33490">
    <property type="entry name" value="BLR5614 PROTEIN-RELATED"/>
    <property type="match status" value="1"/>
</dbReference>
<proteinExistence type="predicted"/>
<dbReference type="InterPro" id="IPR038765">
    <property type="entry name" value="Papain-like_cys_pep_sf"/>
</dbReference>
<dbReference type="Gene3D" id="2.60.40.2250">
    <property type="match status" value="1"/>
</dbReference>
<dbReference type="AlphaFoldDB" id="A0A1W1HFK4"/>
<gene>
    <name evidence="2" type="ORF">MTBBW1_2800005</name>
</gene>
<dbReference type="OrthoDB" id="9804872at2"/>
<sequence length="265" mass="29476">MWLNASCFLEFQMSVPTPFLLMLRPRSGWQQWIAREEYVLSPSVPVVEFTDSFGNLCQRIVAPAGHFSVRTSVDIETAEASDTAPGAPFVEVQHLPNEALPFLYPSRYCESDRFTNMAASLVTGRISGYDQCSAIVDYIRDAIRYTPGDGQQIISASELNQLGHGVCRDMAHLGIACCRALSIPARMVVGYLEALEPMDLHAWFEAYVGNRWYTFDPTQTDLKGGRVAIAFGRDAADVAIYTQFGDPVELLNMDVRVQQMSGPPY</sequence>
<dbReference type="Gene3D" id="3.10.620.30">
    <property type="match status" value="1"/>
</dbReference>
<keyword evidence="3" id="KW-1185">Reference proteome</keyword>
<dbReference type="SUPFAM" id="SSF54001">
    <property type="entry name" value="Cysteine proteinases"/>
    <property type="match status" value="1"/>
</dbReference>
<feature type="domain" description="Transglutaminase-like" evidence="1">
    <location>
        <begin position="159"/>
        <end position="219"/>
    </location>
</feature>
<dbReference type="Pfam" id="PF01841">
    <property type="entry name" value="Transglut_core"/>
    <property type="match status" value="1"/>
</dbReference>
<organism evidence="2 3">
    <name type="scientific">Desulfamplus magnetovallimortis</name>
    <dbReference type="NCBI Taxonomy" id="1246637"/>
    <lineage>
        <taxon>Bacteria</taxon>
        <taxon>Pseudomonadati</taxon>
        <taxon>Thermodesulfobacteriota</taxon>
        <taxon>Desulfobacteria</taxon>
        <taxon>Desulfobacterales</taxon>
        <taxon>Desulfobacteraceae</taxon>
        <taxon>Desulfamplus</taxon>
    </lineage>
</organism>
<protein>
    <submittedName>
        <fullName evidence="2">Transglutaminase domain protein</fullName>
    </submittedName>
</protein>
<evidence type="ECO:0000313" key="2">
    <source>
        <dbReference type="EMBL" id="SLM31188.1"/>
    </source>
</evidence>
<dbReference type="Proteomes" id="UP000191931">
    <property type="component" value="Unassembled WGS sequence"/>
</dbReference>
<dbReference type="PANTHER" id="PTHR33490:SF12">
    <property type="entry name" value="BLL5557 PROTEIN"/>
    <property type="match status" value="1"/>
</dbReference>
<evidence type="ECO:0000259" key="1">
    <source>
        <dbReference type="SMART" id="SM00460"/>
    </source>
</evidence>
<name>A0A1W1HFK4_9BACT</name>
<evidence type="ECO:0000313" key="3">
    <source>
        <dbReference type="Proteomes" id="UP000191931"/>
    </source>
</evidence>
<dbReference type="STRING" id="1246637.MTBBW1_2800005"/>
<dbReference type="InterPro" id="IPR002931">
    <property type="entry name" value="Transglutaminase-like"/>
</dbReference>